<feature type="site" description="Transition state stabilizer" evidence="7">
    <location>
        <position position="28"/>
    </location>
</feature>
<dbReference type="SUPFAM" id="SSF53448">
    <property type="entry name" value="Nucleotide-diphospho-sugar transferases"/>
    <property type="match status" value="1"/>
</dbReference>
<keyword evidence="5 7" id="KW-0548">Nucleotidyltransferase</keyword>
<feature type="site" description="Positions MEP for the nucleophilic attack" evidence="7">
    <location>
        <position position="221"/>
    </location>
</feature>
<organism evidence="8 9">
    <name type="scientific">Sphaerotilus natans subsp. natans DSM 6575</name>
    <dbReference type="NCBI Taxonomy" id="1286631"/>
    <lineage>
        <taxon>Bacteria</taxon>
        <taxon>Pseudomonadati</taxon>
        <taxon>Pseudomonadota</taxon>
        <taxon>Betaproteobacteria</taxon>
        <taxon>Burkholderiales</taxon>
        <taxon>Sphaerotilaceae</taxon>
        <taxon>Sphaerotilus</taxon>
    </lineage>
</organism>
<evidence type="ECO:0000313" key="9">
    <source>
        <dbReference type="Proteomes" id="UP000026714"/>
    </source>
</evidence>
<accession>A0A059KSR2</accession>
<dbReference type="PANTHER" id="PTHR32125:SF4">
    <property type="entry name" value="2-C-METHYL-D-ERYTHRITOL 4-PHOSPHATE CYTIDYLYLTRANSFERASE, CHLOROPLASTIC"/>
    <property type="match status" value="1"/>
</dbReference>
<sequence length="238" mass="25272">MLIGMSPCCHALVPCAGVGQRAGAGAPKQYRAIAGEAMVVHTLRALLQVERLASVLVVLSPDDTAFEAAVGELVHDPRLRVARCGGASRAESVAGGLQALLEQGVMPHDWVLVHDAARCLVEPAWVDRLIDACRDDEVGGLLALPVADTLKQQVAQGPDARVAATVDRAGKWAAQTPQMFRLGLLQPALRQAGEHLTDESSAIEALGHDPRLVRGDLLNLKVTWPEDFALAERLLGTV</sequence>
<evidence type="ECO:0000256" key="6">
    <source>
        <dbReference type="ARBA" id="ARBA00023229"/>
    </source>
</evidence>
<dbReference type="EMBL" id="AZRA01000004">
    <property type="protein sequence ID" value="KDB54269.1"/>
    <property type="molecule type" value="Genomic_DNA"/>
</dbReference>
<keyword evidence="9" id="KW-1185">Reference proteome</keyword>
<comment type="similarity">
    <text evidence="3 7">Belongs to the IspD/TarI cytidylyltransferase family. IspD subfamily.</text>
</comment>
<evidence type="ECO:0000256" key="7">
    <source>
        <dbReference type="HAMAP-Rule" id="MF_00108"/>
    </source>
</evidence>
<dbReference type="UniPathway" id="UPA00056">
    <property type="reaction ID" value="UER00093"/>
</dbReference>
<evidence type="ECO:0000256" key="2">
    <source>
        <dbReference type="ARBA" id="ARBA00004787"/>
    </source>
</evidence>
<proteinExistence type="inferred from homology"/>
<comment type="caution">
    <text evidence="8">The sequence shown here is derived from an EMBL/GenBank/DDBJ whole genome shotgun (WGS) entry which is preliminary data.</text>
</comment>
<dbReference type="CDD" id="cd02516">
    <property type="entry name" value="CDP-ME_synthetase"/>
    <property type="match status" value="1"/>
</dbReference>
<dbReference type="STRING" id="34103.SAMN05421778_12157"/>
<comment type="function">
    <text evidence="7">Catalyzes the formation of 4-diphosphocytidyl-2-C-methyl-D-erythritol from CTP and 2-C-methyl-D-erythritol 4-phosphate (MEP).</text>
</comment>
<evidence type="ECO:0000256" key="1">
    <source>
        <dbReference type="ARBA" id="ARBA00001282"/>
    </source>
</evidence>
<comment type="catalytic activity">
    <reaction evidence="1 7">
        <text>2-C-methyl-D-erythritol 4-phosphate + CTP + H(+) = 4-CDP-2-C-methyl-D-erythritol + diphosphate</text>
        <dbReference type="Rhea" id="RHEA:13429"/>
        <dbReference type="ChEBI" id="CHEBI:15378"/>
        <dbReference type="ChEBI" id="CHEBI:33019"/>
        <dbReference type="ChEBI" id="CHEBI:37563"/>
        <dbReference type="ChEBI" id="CHEBI:57823"/>
        <dbReference type="ChEBI" id="CHEBI:58262"/>
        <dbReference type="EC" id="2.7.7.60"/>
    </reaction>
</comment>
<evidence type="ECO:0000256" key="4">
    <source>
        <dbReference type="ARBA" id="ARBA00022679"/>
    </source>
</evidence>
<dbReference type="PATRIC" id="fig|1286631.3.peg.111"/>
<dbReference type="HAMAP" id="MF_00108">
    <property type="entry name" value="IspD"/>
    <property type="match status" value="1"/>
</dbReference>
<dbReference type="NCBIfam" id="TIGR00453">
    <property type="entry name" value="ispD"/>
    <property type="match status" value="1"/>
</dbReference>
<dbReference type="InterPro" id="IPR018294">
    <property type="entry name" value="ISPD_synthase_CS"/>
</dbReference>
<dbReference type="Pfam" id="PF01128">
    <property type="entry name" value="IspD"/>
    <property type="match status" value="1"/>
</dbReference>
<evidence type="ECO:0000256" key="3">
    <source>
        <dbReference type="ARBA" id="ARBA00009789"/>
    </source>
</evidence>
<dbReference type="Gene3D" id="3.90.550.10">
    <property type="entry name" value="Spore Coat Polysaccharide Biosynthesis Protein SpsA, Chain A"/>
    <property type="match status" value="1"/>
</dbReference>
<dbReference type="GO" id="GO:0050518">
    <property type="term" value="F:2-C-methyl-D-erythritol 4-phosphate cytidylyltransferase activity"/>
    <property type="evidence" value="ECO:0007669"/>
    <property type="project" value="UniProtKB-UniRule"/>
</dbReference>
<evidence type="ECO:0000313" key="8">
    <source>
        <dbReference type="EMBL" id="KDB54269.1"/>
    </source>
</evidence>
<dbReference type="PROSITE" id="PS01295">
    <property type="entry name" value="ISPD"/>
    <property type="match status" value="1"/>
</dbReference>
<dbReference type="InterPro" id="IPR034683">
    <property type="entry name" value="IspD/TarI"/>
</dbReference>
<dbReference type="InterPro" id="IPR029044">
    <property type="entry name" value="Nucleotide-diphossugar_trans"/>
</dbReference>
<feature type="site" description="Positions MEP for the nucleophilic attack" evidence="7">
    <location>
        <position position="168"/>
    </location>
</feature>
<protein>
    <recommendedName>
        <fullName evidence="7">2-C-methyl-D-erythritol 4-phosphate cytidylyltransferase</fullName>
        <ecNumber evidence="7">2.7.7.60</ecNumber>
    </recommendedName>
    <alternativeName>
        <fullName evidence="7">4-diphosphocytidyl-2C-methyl-D-erythritol synthase</fullName>
    </alternativeName>
    <alternativeName>
        <fullName evidence="7">MEP cytidylyltransferase</fullName>
        <shortName evidence="7">MCT</shortName>
    </alternativeName>
</protein>
<dbReference type="InterPro" id="IPR050088">
    <property type="entry name" value="IspD/TarI_cytidylyltransf_bact"/>
</dbReference>
<feature type="site" description="Transition state stabilizer" evidence="7">
    <location>
        <position position="21"/>
    </location>
</feature>
<keyword evidence="6 7" id="KW-0414">Isoprene biosynthesis</keyword>
<dbReference type="AlphaFoldDB" id="A0A059KSR2"/>
<dbReference type="GO" id="GO:0019288">
    <property type="term" value="P:isopentenyl diphosphate biosynthetic process, methylerythritol 4-phosphate pathway"/>
    <property type="evidence" value="ECO:0007669"/>
    <property type="project" value="UniProtKB-UniRule"/>
</dbReference>
<evidence type="ECO:0000256" key="5">
    <source>
        <dbReference type="ARBA" id="ARBA00022695"/>
    </source>
</evidence>
<dbReference type="EC" id="2.7.7.60" evidence="7"/>
<name>A0A059KSR2_9BURK</name>
<dbReference type="eggNOG" id="COG1211">
    <property type="taxonomic scope" value="Bacteria"/>
</dbReference>
<reference evidence="8 9" key="1">
    <citation type="journal article" date="2014" name="FEMS Microbiol. Ecol.">
        <title>Sphaerotilus natans encrusted with nanoball-shaped Fe(III) oxide minerals formed by nitrate-reducing mixotrophic Fe(II) oxidation.</title>
        <authorList>
            <person name="Park S."/>
            <person name="Kim D.H."/>
            <person name="Lee J.H."/>
            <person name="Hur H.G."/>
        </authorList>
    </citation>
    <scope>NUCLEOTIDE SEQUENCE [LARGE SCALE GENOMIC DNA]</scope>
    <source>
        <strain evidence="8 9">DSM 6575</strain>
    </source>
</reference>
<dbReference type="Proteomes" id="UP000026714">
    <property type="component" value="Unassembled WGS sequence"/>
</dbReference>
<comment type="pathway">
    <text evidence="2 7">Isoprenoid biosynthesis; isopentenyl diphosphate biosynthesis via DXP pathway; isopentenyl diphosphate from 1-deoxy-D-xylulose 5-phosphate: step 2/6.</text>
</comment>
<dbReference type="InterPro" id="IPR001228">
    <property type="entry name" value="IspD"/>
</dbReference>
<keyword evidence="4 7" id="KW-0808">Transferase</keyword>
<dbReference type="PANTHER" id="PTHR32125">
    <property type="entry name" value="2-C-METHYL-D-ERYTHRITOL 4-PHOSPHATE CYTIDYLYLTRANSFERASE, CHLOROPLASTIC"/>
    <property type="match status" value="1"/>
</dbReference>
<dbReference type="FunFam" id="3.90.550.10:FF:000003">
    <property type="entry name" value="2-C-methyl-D-erythritol 4-phosphate cytidylyltransferase"/>
    <property type="match status" value="1"/>
</dbReference>
<gene>
    <name evidence="7" type="primary">ispD</name>
    <name evidence="8" type="ORF">X805_01150</name>
</gene>